<evidence type="ECO:0000313" key="2">
    <source>
        <dbReference type="Proteomes" id="UP000199021"/>
    </source>
</evidence>
<dbReference type="AlphaFoldDB" id="A0A1H9AAC0"/>
<reference evidence="2" key="1">
    <citation type="submission" date="2016-10" db="EMBL/GenBank/DDBJ databases">
        <authorList>
            <person name="Varghese N."/>
            <person name="Submissions S."/>
        </authorList>
    </citation>
    <scope>NUCLEOTIDE SEQUENCE [LARGE SCALE GENOMIC DNA]</scope>
    <source>
        <strain evidence="2">DSM 24740</strain>
    </source>
</reference>
<organism evidence="1 2">
    <name type="scientific">Neolewinella agarilytica</name>
    <dbReference type="NCBI Taxonomy" id="478744"/>
    <lineage>
        <taxon>Bacteria</taxon>
        <taxon>Pseudomonadati</taxon>
        <taxon>Bacteroidota</taxon>
        <taxon>Saprospiria</taxon>
        <taxon>Saprospirales</taxon>
        <taxon>Lewinellaceae</taxon>
        <taxon>Neolewinella</taxon>
    </lineage>
</organism>
<name>A0A1H9AAC0_9BACT</name>
<dbReference type="OrthoDB" id="1507902at2"/>
<sequence>MIINKHNCCLSISTLLTFAFFITFSSIACCQLDTLSSSWSMELSAGMAEHDKRLYSYPNRDRLLRTQTEFFGTYSFGLTIQYETSKRGSFSYSAGINSLYEVATFKRPVVDASIPAGEFAPSIITFVDRHKQLMIAPFGQLNYHFNKSLAFNVRLQPRFRYWVKPVDTSSGSDRKGNFEFSPRSLEAYAGITFSCGRMNLNLFYRAGNVNRYDEYIVNGSTHGANSLEQAPRGYEWFNPVKLTIGVGCAL</sequence>
<gene>
    <name evidence="1" type="ORF">SAMN05444359_10225</name>
</gene>
<dbReference type="PROSITE" id="PS51257">
    <property type="entry name" value="PROKAR_LIPOPROTEIN"/>
    <property type="match status" value="1"/>
</dbReference>
<dbReference type="RefSeq" id="WP_139211727.1">
    <property type="nucleotide sequence ID" value="NZ_FOFB01000002.1"/>
</dbReference>
<proteinExistence type="predicted"/>
<evidence type="ECO:0008006" key="3">
    <source>
        <dbReference type="Google" id="ProtNLM"/>
    </source>
</evidence>
<dbReference type="Proteomes" id="UP000199021">
    <property type="component" value="Unassembled WGS sequence"/>
</dbReference>
<evidence type="ECO:0000313" key="1">
    <source>
        <dbReference type="EMBL" id="SEP73682.1"/>
    </source>
</evidence>
<dbReference type="STRING" id="478744.SAMN05444359_10225"/>
<protein>
    <recommendedName>
        <fullName evidence="3">Outer membrane protein beta-barrel domain-containing protein</fullName>
    </recommendedName>
</protein>
<dbReference type="EMBL" id="FOFB01000002">
    <property type="protein sequence ID" value="SEP73682.1"/>
    <property type="molecule type" value="Genomic_DNA"/>
</dbReference>
<dbReference type="InParanoid" id="A0A1H9AAC0"/>
<accession>A0A1H9AAC0</accession>
<keyword evidence="2" id="KW-1185">Reference proteome</keyword>